<gene>
    <name evidence="10" type="ORF">LECACI_7A007256</name>
</gene>
<dbReference type="InterPro" id="IPR018022">
    <property type="entry name" value="IPT"/>
</dbReference>
<dbReference type="AlphaFoldDB" id="A0AAI8Z435"/>
<comment type="caution">
    <text evidence="10">The sequence shown here is derived from an EMBL/GenBank/DDBJ whole genome shotgun (WGS) entry which is preliminary data.</text>
</comment>
<dbReference type="NCBIfam" id="TIGR00174">
    <property type="entry name" value="miaA"/>
    <property type="match status" value="1"/>
</dbReference>
<dbReference type="SUPFAM" id="SSF57667">
    <property type="entry name" value="beta-beta-alpha zinc fingers"/>
    <property type="match status" value="1"/>
</dbReference>
<evidence type="ECO:0000313" key="11">
    <source>
        <dbReference type="Proteomes" id="UP001296104"/>
    </source>
</evidence>
<dbReference type="InterPro" id="IPR030666">
    <property type="entry name" value="IPP_transferase_euk"/>
</dbReference>
<dbReference type="Gene3D" id="1.10.20.140">
    <property type="match status" value="1"/>
</dbReference>
<protein>
    <recommendedName>
        <fullName evidence="5 6">tRNA dimethylallyltransferase</fullName>
        <ecNumber evidence="5 6">2.5.1.75</ecNumber>
    </recommendedName>
</protein>
<dbReference type="GO" id="GO:0052381">
    <property type="term" value="F:tRNA dimethylallyltransferase activity"/>
    <property type="evidence" value="ECO:0007669"/>
    <property type="project" value="UniProtKB-UniRule"/>
</dbReference>
<keyword evidence="2 5" id="KW-0808">Transferase</keyword>
<dbReference type="Gene3D" id="3.40.50.300">
    <property type="entry name" value="P-loop containing nucleotide triphosphate hydrolases"/>
    <property type="match status" value="1"/>
</dbReference>
<accession>A0AAI8Z435</accession>
<comment type="catalytic activity">
    <reaction evidence="5 6">
        <text>adenosine(37) in tRNA + dimethylallyl diphosphate = N(6)-dimethylallyladenosine(37) in tRNA + diphosphate</text>
        <dbReference type="Rhea" id="RHEA:26482"/>
        <dbReference type="Rhea" id="RHEA-COMP:10162"/>
        <dbReference type="Rhea" id="RHEA-COMP:10375"/>
        <dbReference type="ChEBI" id="CHEBI:33019"/>
        <dbReference type="ChEBI" id="CHEBI:57623"/>
        <dbReference type="ChEBI" id="CHEBI:74411"/>
        <dbReference type="ChEBI" id="CHEBI:74415"/>
        <dbReference type="EC" id="2.5.1.75"/>
    </reaction>
</comment>
<comment type="similarity">
    <text evidence="1 5 7">Belongs to the IPP transferase family.</text>
</comment>
<dbReference type="EMBL" id="CAVMBE010000058">
    <property type="protein sequence ID" value="CAK4032098.1"/>
    <property type="molecule type" value="Genomic_DNA"/>
</dbReference>
<evidence type="ECO:0000256" key="4">
    <source>
        <dbReference type="ARBA" id="ARBA00022840"/>
    </source>
</evidence>
<evidence type="ECO:0000256" key="1">
    <source>
        <dbReference type="ARBA" id="ARBA00005842"/>
    </source>
</evidence>
<evidence type="ECO:0000256" key="8">
    <source>
        <dbReference type="SAM" id="MobiDB-lite"/>
    </source>
</evidence>
<organism evidence="10 11">
    <name type="scientific">Lecanosticta acicola</name>
    <dbReference type="NCBI Taxonomy" id="111012"/>
    <lineage>
        <taxon>Eukaryota</taxon>
        <taxon>Fungi</taxon>
        <taxon>Dikarya</taxon>
        <taxon>Ascomycota</taxon>
        <taxon>Pezizomycotina</taxon>
        <taxon>Dothideomycetes</taxon>
        <taxon>Dothideomycetidae</taxon>
        <taxon>Mycosphaerellales</taxon>
        <taxon>Mycosphaerellaceae</taxon>
        <taxon>Lecanosticta</taxon>
    </lineage>
</organism>
<keyword evidence="5 6" id="KW-0819">tRNA processing</keyword>
<dbReference type="PIRSF" id="PIRSF039110">
    <property type="entry name" value="IPP_transferase"/>
    <property type="match status" value="1"/>
</dbReference>
<dbReference type="HAMAP" id="MF_00185">
    <property type="entry name" value="IPP_trans"/>
    <property type="match status" value="1"/>
</dbReference>
<evidence type="ECO:0000313" key="10">
    <source>
        <dbReference type="EMBL" id="CAK4032098.1"/>
    </source>
</evidence>
<dbReference type="PANTHER" id="PTHR11088:SF89">
    <property type="entry name" value="TRNA DIMETHYLALLYLTRANSFERASE"/>
    <property type="match status" value="1"/>
</dbReference>
<proteinExistence type="inferred from homology"/>
<evidence type="ECO:0000256" key="3">
    <source>
        <dbReference type="ARBA" id="ARBA00022741"/>
    </source>
</evidence>
<dbReference type="SUPFAM" id="SSF52540">
    <property type="entry name" value="P-loop containing nucleoside triphosphate hydrolases"/>
    <property type="match status" value="2"/>
</dbReference>
<evidence type="ECO:0000256" key="5">
    <source>
        <dbReference type="PIRNR" id="PIRNR039110"/>
    </source>
</evidence>
<keyword evidence="5" id="KW-0963">Cytoplasm</keyword>
<dbReference type="InterPro" id="IPR027417">
    <property type="entry name" value="P-loop_NTPase"/>
</dbReference>
<dbReference type="InterPro" id="IPR039657">
    <property type="entry name" value="Dimethylallyltransferase"/>
</dbReference>
<dbReference type="Proteomes" id="UP001296104">
    <property type="component" value="Unassembled WGS sequence"/>
</dbReference>
<dbReference type="GO" id="GO:0005739">
    <property type="term" value="C:mitochondrion"/>
    <property type="evidence" value="ECO:0007669"/>
    <property type="project" value="TreeGrafter"/>
</dbReference>
<dbReference type="Pfam" id="PF01715">
    <property type="entry name" value="IPPT"/>
    <property type="match status" value="1"/>
</dbReference>
<name>A0AAI8Z435_9PEZI</name>
<feature type="region of interest" description="Disordered" evidence="8">
    <location>
        <begin position="422"/>
        <end position="446"/>
    </location>
</feature>
<keyword evidence="4 5" id="KW-0067">ATP-binding</keyword>
<dbReference type="GO" id="GO:0006400">
    <property type="term" value="P:tRNA modification"/>
    <property type="evidence" value="ECO:0007669"/>
    <property type="project" value="TreeGrafter"/>
</dbReference>
<feature type="domain" description="C2H2-type" evidence="9">
    <location>
        <begin position="405"/>
        <end position="428"/>
    </location>
</feature>
<reference evidence="10" key="1">
    <citation type="submission" date="2023-11" db="EMBL/GenBank/DDBJ databases">
        <authorList>
            <person name="Alioto T."/>
            <person name="Alioto T."/>
            <person name="Gomez Garrido J."/>
        </authorList>
    </citation>
    <scope>NUCLEOTIDE SEQUENCE</scope>
</reference>
<dbReference type="Gene3D" id="3.30.160.60">
    <property type="entry name" value="Classic Zinc Finger"/>
    <property type="match status" value="1"/>
</dbReference>
<evidence type="ECO:0000256" key="6">
    <source>
        <dbReference type="RuleBase" id="RU003783"/>
    </source>
</evidence>
<evidence type="ECO:0000259" key="9">
    <source>
        <dbReference type="Pfam" id="PF12874"/>
    </source>
</evidence>
<keyword evidence="11" id="KW-1185">Reference proteome</keyword>
<dbReference type="InterPro" id="IPR013087">
    <property type="entry name" value="Znf_C2H2_type"/>
</dbReference>
<sequence length="446" mass="50469">MARSRPSRPLICVIGATGTGKSQLAVEIAKRYNGEIINGDAMQLYAGLPVITNKITPEERQGIPHHLLGCIGLHEQTWVVGAFVRNALKVIEEIRSRGKLPILVGGTHYYTQSLLFKDRLAEKEEAEEEFVENMADKWPILNESTAMLLEELKRVDPVMAERWHPKDRRKIQRSLEIYLQTGRKASDIYADQRARKSANGDAEDFRIPDGLSMRFSTLLFWIHAETNALRDRLDQRVEKMLQHGLLEEVDMLTDYARSQAEEGEAVDETRGIWVSIGYKEFKSYALARQQDCTDVKRLSKLKAEGVEKTQIATRQYSKRQVKWIRIKLVNALADAGATDRLYLLDGSDVSNFADVVVRPALELTEQFLQGQNMPSPSSLSPVAAELLVPKREDFAATPQMWTKQHCSACEVTCVTPEQWKMHTGSKKHKKLVAKEKKNETTPDAPA</sequence>
<keyword evidence="3 5" id="KW-0547">Nucleotide-binding</keyword>
<dbReference type="PANTHER" id="PTHR11088">
    <property type="entry name" value="TRNA DIMETHYLALLYLTRANSFERASE"/>
    <property type="match status" value="1"/>
</dbReference>
<evidence type="ECO:0000256" key="2">
    <source>
        <dbReference type="ARBA" id="ARBA00022679"/>
    </source>
</evidence>
<dbReference type="EC" id="2.5.1.75" evidence="5 6"/>
<dbReference type="InterPro" id="IPR036236">
    <property type="entry name" value="Znf_C2H2_sf"/>
</dbReference>
<dbReference type="GO" id="GO:0005524">
    <property type="term" value="F:ATP binding"/>
    <property type="evidence" value="ECO:0007669"/>
    <property type="project" value="UniProtKB-UniRule"/>
</dbReference>
<comment type="function">
    <text evidence="5">Catalyzes the transfer of a dimethylallyl group onto the adenine at position 37.</text>
</comment>
<dbReference type="Pfam" id="PF12874">
    <property type="entry name" value="zf-met"/>
    <property type="match status" value="1"/>
</dbReference>
<evidence type="ECO:0000256" key="7">
    <source>
        <dbReference type="RuleBase" id="RU003785"/>
    </source>
</evidence>